<dbReference type="OrthoDB" id="7857195at2759"/>
<sequence length="134" mass="15315">ENNHLLKICQITYKKHFFNFVKNKSYLVHIESILRKLNMESNNTSLLPYLLSLLGRQSNFCSSIDELCDQVQDLIMEDVIGPYGTLRRAVKFAVAMGVNLGLLSLSDKRVRMPFKLSPKRPATLKTIAKQNQSD</sequence>
<organism evidence="1 2">
    <name type="scientific">Drosophila busckii</name>
    <name type="common">Fruit fly</name>
    <dbReference type="NCBI Taxonomy" id="30019"/>
    <lineage>
        <taxon>Eukaryota</taxon>
        <taxon>Metazoa</taxon>
        <taxon>Ecdysozoa</taxon>
        <taxon>Arthropoda</taxon>
        <taxon>Hexapoda</taxon>
        <taxon>Insecta</taxon>
        <taxon>Pterygota</taxon>
        <taxon>Neoptera</taxon>
        <taxon>Endopterygota</taxon>
        <taxon>Diptera</taxon>
        <taxon>Brachycera</taxon>
        <taxon>Muscomorpha</taxon>
        <taxon>Ephydroidea</taxon>
        <taxon>Drosophilidae</taxon>
        <taxon>Drosophila</taxon>
    </lineage>
</organism>
<reference evidence="1 2" key="1">
    <citation type="submission" date="2015-08" db="EMBL/GenBank/DDBJ databases">
        <title>Ancestral chromatin configuration constrains chromatin evolution on differentiating sex chromosomes in Drosophila.</title>
        <authorList>
            <person name="Zhou Q."/>
            <person name="Bachtrog D."/>
        </authorList>
    </citation>
    <scope>NUCLEOTIDE SEQUENCE [LARGE SCALE GENOMIC DNA]</scope>
    <source>
        <tissue evidence="1">Whole larvae</tissue>
    </source>
</reference>
<evidence type="ECO:0000313" key="1">
    <source>
        <dbReference type="EMBL" id="ALC44683.1"/>
    </source>
</evidence>
<dbReference type="Proteomes" id="UP000494163">
    <property type="component" value="Chromosome 3L"/>
</dbReference>
<accession>A0A0M3QWS2</accession>
<dbReference type="AlphaFoldDB" id="A0A0M3QWS2"/>
<name>A0A0M3QWS2_DROBS</name>
<keyword evidence="2" id="KW-1185">Reference proteome</keyword>
<evidence type="ECO:0000313" key="2">
    <source>
        <dbReference type="Proteomes" id="UP000494163"/>
    </source>
</evidence>
<protein>
    <submittedName>
        <fullName evidence="1">CG17261</fullName>
    </submittedName>
</protein>
<dbReference type="EMBL" id="CP012525">
    <property type="protein sequence ID" value="ALC44683.1"/>
    <property type="molecule type" value="Genomic_DNA"/>
</dbReference>
<feature type="non-terminal residue" evidence="1">
    <location>
        <position position="1"/>
    </location>
</feature>
<gene>
    <name evidence="1" type="ORF">Dbus_chr3Lg1849</name>
</gene>
<proteinExistence type="predicted"/>